<dbReference type="Proteomes" id="UP000314616">
    <property type="component" value="Chromosome"/>
</dbReference>
<accession>A0A5B8C2I6</accession>
<dbReference type="AlphaFoldDB" id="A0A5B8C2I6"/>
<protein>
    <submittedName>
        <fullName evidence="1">Uncharacterized protein</fullName>
    </submittedName>
</protein>
<evidence type="ECO:0000313" key="2">
    <source>
        <dbReference type="Proteomes" id="UP000314616"/>
    </source>
</evidence>
<dbReference type="EMBL" id="CP040915">
    <property type="protein sequence ID" value="QDC24347.1"/>
    <property type="molecule type" value="Genomic_DNA"/>
</dbReference>
<dbReference type="OrthoDB" id="4826125at2"/>
<sequence length="173" mass="18070">MACGTPILDGADAAAFRSMFEDLHDDLVRFVERRTGPAGAEDVAAVAAGLVVLPPWGAPDHAFATWTAVPEEVPATELENLLGQLPCDPGSSGGPSMSSGDVVLAEERGDITFVVTASPVAMAHCLLVDGHPTAPAGEASWKVRRAWGRRTSTLSSPSAAARAPRDIWRSWVG</sequence>
<reference evidence="1 2" key="1">
    <citation type="submission" date="2019-05" db="EMBL/GenBank/DDBJ databases">
        <title>Georgenia *** sp. nov., and Georgenia *** sp. nov., isolated from the intestinal contents of plateau pika (Ochotona curzoniae) in the Qinghai-Tibet plateau of China.</title>
        <authorList>
            <person name="Tian Z."/>
        </authorList>
    </citation>
    <scope>NUCLEOTIDE SEQUENCE [LARGE SCALE GENOMIC DNA]</scope>
    <source>
        <strain evidence="1 2">Z443</strain>
    </source>
</reference>
<organism evidence="1 2">
    <name type="scientific">Georgenia yuyongxinii</name>
    <dbReference type="NCBI Taxonomy" id="2589797"/>
    <lineage>
        <taxon>Bacteria</taxon>
        <taxon>Bacillati</taxon>
        <taxon>Actinomycetota</taxon>
        <taxon>Actinomycetes</taxon>
        <taxon>Micrococcales</taxon>
        <taxon>Bogoriellaceae</taxon>
        <taxon>Georgenia</taxon>
    </lineage>
</organism>
<dbReference type="RefSeq" id="WP_139927789.1">
    <property type="nucleotide sequence ID" value="NZ_CP040915.1"/>
</dbReference>
<name>A0A5B8C2I6_9MICO</name>
<gene>
    <name evidence="1" type="ORF">FE374_06650</name>
</gene>
<evidence type="ECO:0000313" key="1">
    <source>
        <dbReference type="EMBL" id="QDC24347.1"/>
    </source>
</evidence>
<dbReference type="KEGG" id="gyu:FE374_06650"/>
<proteinExistence type="predicted"/>